<evidence type="ECO:0000313" key="9">
    <source>
        <dbReference type="Proteomes" id="UP001569904"/>
    </source>
</evidence>
<gene>
    <name evidence="8" type="ORF">SM436_08145</name>
</gene>
<feature type="domain" description="Acyl-CoA dehydrogenase/oxidase C-terminal" evidence="6">
    <location>
        <begin position="222"/>
        <end position="359"/>
    </location>
</feature>
<keyword evidence="5 8" id="KW-0560">Oxidoreductase</keyword>
<organism evidence="8 9">
    <name type="scientific">Actinomadura chokoriensis</name>
    <dbReference type="NCBI Taxonomy" id="454156"/>
    <lineage>
        <taxon>Bacteria</taxon>
        <taxon>Bacillati</taxon>
        <taxon>Actinomycetota</taxon>
        <taxon>Actinomycetes</taxon>
        <taxon>Streptosporangiales</taxon>
        <taxon>Thermomonosporaceae</taxon>
        <taxon>Actinomadura</taxon>
    </lineage>
</organism>
<evidence type="ECO:0000259" key="7">
    <source>
        <dbReference type="Pfam" id="PF02771"/>
    </source>
</evidence>
<sequence>MPADLSELHDELRAVARDLLGKAAPGGLIDWRSAAGSGWLGLEAPEALDGAGATFAEVAVVLQEMGRAAACGPYLGTAVLGAGALGLLEPGPGRDALLRRIASGDAVVAVALPGEHERAGAAPFRIEPAPGGPRLHGRAEFVPDASEAGRLLLPARDAAGALVLADVEAGTAGLAVDARPVLDATRRFGHVTADGVEVAAASVRRFGADPEAAVRRLSERAAVAVACDSLGLSEAMLEATVAYAGVREQFGRPIGSFQAVKHACADMLVQVSVARRLVSAAVRELAHAGLDDPGTAAAVSMAKAYACGAAVDIVGKAMQLHGGMGYTWESGVHVYLKRAALNRSLFGSPAAHRGLLAERYRRPPDGGRPWRADGPLSTM</sequence>
<dbReference type="InterPro" id="IPR036250">
    <property type="entry name" value="AcylCo_DH-like_C"/>
</dbReference>
<dbReference type="Pfam" id="PF02771">
    <property type="entry name" value="Acyl-CoA_dh_N"/>
    <property type="match status" value="1"/>
</dbReference>
<dbReference type="Gene3D" id="2.40.110.10">
    <property type="entry name" value="Butyryl-CoA Dehydrogenase, subunit A, domain 2"/>
    <property type="match status" value="1"/>
</dbReference>
<evidence type="ECO:0000256" key="5">
    <source>
        <dbReference type="ARBA" id="ARBA00023002"/>
    </source>
</evidence>
<feature type="domain" description="Acyl-CoA dehydrogenase/oxidase N-terminal" evidence="7">
    <location>
        <begin position="28"/>
        <end position="75"/>
    </location>
</feature>
<evidence type="ECO:0000256" key="1">
    <source>
        <dbReference type="ARBA" id="ARBA00001974"/>
    </source>
</evidence>
<dbReference type="EC" id="1.-.-.-" evidence="8"/>
<comment type="caution">
    <text evidence="8">The sequence shown here is derived from an EMBL/GenBank/DDBJ whole genome shotgun (WGS) entry which is preliminary data.</text>
</comment>
<dbReference type="GO" id="GO:0016491">
    <property type="term" value="F:oxidoreductase activity"/>
    <property type="evidence" value="ECO:0007669"/>
    <property type="project" value="UniProtKB-KW"/>
</dbReference>
<dbReference type="Pfam" id="PF00441">
    <property type="entry name" value="Acyl-CoA_dh_1"/>
    <property type="match status" value="1"/>
</dbReference>
<dbReference type="InterPro" id="IPR037069">
    <property type="entry name" value="AcylCoA_DH/ox_N_sf"/>
</dbReference>
<evidence type="ECO:0000256" key="2">
    <source>
        <dbReference type="ARBA" id="ARBA00009347"/>
    </source>
</evidence>
<dbReference type="InterPro" id="IPR009075">
    <property type="entry name" value="AcylCo_DH/oxidase_C"/>
</dbReference>
<protein>
    <submittedName>
        <fullName evidence="8">Acyl-CoA dehydrogenase family protein</fullName>
        <ecNumber evidence="8">1.-.-.-</ecNumber>
    </submittedName>
</protein>
<dbReference type="InterPro" id="IPR013786">
    <property type="entry name" value="AcylCoA_DH/ox_N"/>
</dbReference>
<dbReference type="CDD" id="cd00567">
    <property type="entry name" value="ACAD"/>
    <property type="match status" value="1"/>
</dbReference>
<evidence type="ECO:0000259" key="6">
    <source>
        <dbReference type="Pfam" id="PF00441"/>
    </source>
</evidence>
<dbReference type="Proteomes" id="UP001569904">
    <property type="component" value="Unassembled WGS sequence"/>
</dbReference>
<dbReference type="SUPFAM" id="SSF47203">
    <property type="entry name" value="Acyl-CoA dehydrogenase C-terminal domain-like"/>
    <property type="match status" value="1"/>
</dbReference>
<evidence type="ECO:0000256" key="4">
    <source>
        <dbReference type="ARBA" id="ARBA00022827"/>
    </source>
</evidence>
<dbReference type="RefSeq" id="WP_371940047.1">
    <property type="nucleotide sequence ID" value="NZ_JAXCEH010000003.1"/>
</dbReference>
<dbReference type="PANTHER" id="PTHR43884:SF20">
    <property type="entry name" value="ACYL-COA DEHYDROGENASE FADE28"/>
    <property type="match status" value="1"/>
</dbReference>
<evidence type="ECO:0000313" key="8">
    <source>
        <dbReference type="EMBL" id="MFA1553657.1"/>
    </source>
</evidence>
<accession>A0ABV4QUM7</accession>
<dbReference type="InterPro" id="IPR046373">
    <property type="entry name" value="Acyl-CoA_Oxase/DH_mid-dom_sf"/>
</dbReference>
<dbReference type="Gene3D" id="1.10.540.10">
    <property type="entry name" value="Acyl-CoA dehydrogenase/oxidase, N-terminal domain"/>
    <property type="match status" value="1"/>
</dbReference>
<dbReference type="SUPFAM" id="SSF56645">
    <property type="entry name" value="Acyl-CoA dehydrogenase NM domain-like"/>
    <property type="match status" value="1"/>
</dbReference>
<keyword evidence="9" id="KW-1185">Reference proteome</keyword>
<dbReference type="EMBL" id="JAXCEH010000003">
    <property type="protein sequence ID" value="MFA1553657.1"/>
    <property type="molecule type" value="Genomic_DNA"/>
</dbReference>
<reference evidence="8 9" key="1">
    <citation type="submission" date="2023-11" db="EMBL/GenBank/DDBJ databases">
        <title>Actinomadura monticuli sp. nov., isolated from volcanic ash.</title>
        <authorList>
            <person name="Lee S.D."/>
            <person name="Yang H."/>
            <person name="Kim I.S."/>
        </authorList>
    </citation>
    <scope>NUCLEOTIDE SEQUENCE [LARGE SCALE GENOMIC DNA]</scope>
    <source>
        <strain evidence="8 9">DSM 45346</strain>
    </source>
</reference>
<comment type="similarity">
    <text evidence="2">Belongs to the acyl-CoA dehydrogenase family.</text>
</comment>
<evidence type="ECO:0000256" key="3">
    <source>
        <dbReference type="ARBA" id="ARBA00022630"/>
    </source>
</evidence>
<keyword evidence="3" id="KW-0285">Flavoprotein</keyword>
<comment type="cofactor">
    <cofactor evidence="1">
        <name>FAD</name>
        <dbReference type="ChEBI" id="CHEBI:57692"/>
    </cofactor>
</comment>
<dbReference type="InterPro" id="IPR009100">
    <property type="entry name" value="AcylCoA_DH/oxidase_NM_dom_sf"/>
</dbReference>
<dbReference type="Gene3D" id="1.20.140.10">
    <property type="entry name" value="Butyryl-CoA Dehydrogenase, subunit A, domain 3"/>
    <property type="match status" value="1"/>
</dbReference>
<keyword evidence="4" id="KW-0274">FAD</keyword>
<dbReference type="PANTHER" id="PTHR43884">
    <property type="entry name" value="ACYL-COA DEHYDROGENASE"/>
    <property type="match status" value="1"/>
</dbReference>
<name>A0ABV4QUM7_9ACTN</name>
<proteinExistence type="inferred from homology"/>